<evidence type="ECO:0000313" key="2">
    <source>
        <dbReference type="EMBL" id="GAV59291.1"/>
    </source>
</evidence>
<accession>A0A1Q3AU79</accession>
<dbReference type="Pfam" id="PF07734">
    <property type="entry name" value="FBA_1"/>
    <property type="match status" value="1"/>
</dbReference>
<protein>
    <submittedName>
        <fullName evidence="2">FBA_3 domain-containing protein</fullName>
    </submittedName>
</protein>
<dbReference type="OrthoDB" id="1867629at2759"/>
<dbReference type="InterPro" id="IPR017451">
    <property type="entry name" value="F-box-assoc_interact_dom"/>
</dbReference>
<dbReference type="AlphaFoldDB" id="A0A1Q3AU79"/>
<evidence type="ECO:0000259" key="1">
    <source>
        <dbReference type="Pfam" id="PF07734"/>
    </source>
</evidence>
<dbReference type="NCBIfam" id="TIGR01640">
    <property type="entry name" value="F_box_assoc_1"/>
    <property type="match status" value="1"/>
</dbReference>
<feature type="domain" description="F-box associated beta-propeller type 1" evidence="1">
    <location>
        <begin position="65"/>
        <end position="334"/>
    </location>
</feature>
<dbReference type="EMBL" id="BDDD01000105">
    <property type="protein sequence ID" value="GAV59291.1"/>
    <property type="molecule type" value="Genomic_DNA"/>
</dbReference>
<sequence length="363" mass="41874">MRFKCVRKSWYALFKNPEFVSKQVSNQIQCIKTTNKPTILLMETWFSHLFLHSYSNTRLAASKAKSDQVSVAVKRMKIASDDEDLPFLDVAGYCNGLIFLSSYGLDDIILVNPAIRELRHLPVSCIPDFLRVRRVGTVGFGYDLKADDYKVVMIWSFCDVYKYMVMERHPGFSPVEVYSLSSDSWTQINDYPYHNTNIRFQRCFNGVLYWLVNYPVVPLDLSLQLYIFAFDLSHQVFQRISMPVSIKIGNDTSWSLVVLNESLALFDCRGGDQRVFDLWVMENEFGVNGTWCKILSIGPLEGIARPLVFWGTDELLLGNDNNEVVLYDLTTKQIKNHLHASYKSYYVLADIYLSNLFSLKRAN</sequence>
<dbReference type="InterPro" id="IPR006527">
    <property type="entry name" value="F-box-assoc_dom_typ1"/>
</dbReference>
<dbReference type="InterPro" id="IPR050796">
    <property type="entry name" value="SCF_F-box_component"/>
</dbReference>
<dbReference type="STRING" id="3775.A0A1Q3AU79"/>
<gene>
    <name evidence="2" type="ORF">CFOL_v3_02822</name>
</gene>
<keyword evidence="3" id="KW-1185">Reference proteome</keyword>
<dbReference type="PANTHER" id="PTHR31672">
    <property type="entry name" value="BNACNNG10540D PROTEIN"/>
    <property type="match status" value="1"/>
</dbReference>
<proteinExistence type="predicted"/>
<dbReference type="InParanoid" id="A0A1Q3AU79"/>
<evidence type="ECO:0000313" key="3">
    <source>
        <dbReference type="Proteomes" id="UP000187406"/>
    </source>
</evidence>
<name>A0A1Q3AU79_CEPFO</name>
<dbReference type="PANTHER" id="PTHR31672:SF13">
    <property type="entry name" value="F-BOX PROTEIN CPR30-LIKE"/>
    <property type="match status" value="1"/>
</dbReference>
<organism evidence="2 3">
    <name type="scientific">Cephalotus follicularis</name>
    <name type="common">Albany pitcher plant</name>
    <dbReference type="NCBI Taxonomy" id="3775"/>
    <lineage>
        <taxon>Eukaryota</taxon>
        <taxon>Viridiplantae</taxon>
        <taxon>Streptophyta</taxon>
        <taxon>Embryophyta</taxon>
        <taxon>Tracheophyta</taxon>
        <taxon>Spermatophyta</taxon>
        <taxon>Magnoliopsida</taxon>
        <taxon>eudicotyledons</taxon>
        <taxon>Gunneridae</taxon>
        <taxon>Pentapetalae</taxon>
        <taxon>rosids</taxon>
        <taxon>fabids</taxon>
        <taxon>Oxalidales</taxon>
        <taxon>Cephalotaceae</taxon>
        <taxon>Cephalotus</taxon>
    </lineage>
</organism>
<dbReference type="Proteomes" id="UP000187406">
    <property type="component" value="Unassembled WGS sequence"/>
</dbReference>
<reference evidence="3" key="1">
    <citation type="submission" date="2016-04" db="EMBL/GenBank/DDBJ databases">
        <title>Cephalotus genome sequencing.</title>
        <authorList>
            <person name="Fukushima K."/>
            <person name="Hasebe M."/>
            <person name="Fang X."/>
        </authorList>
    </citation>
    <scope>NUCLEOTIDE SEQUENCE [LARGE SCALE GENOMIC DNA]</scope>
    <source>
        <strain evidence="3">cv. St1</strain>
    </source>
</reference>
<comment type="caution">
    <text evidence="2">The sequence shown here is derived from an EMBL/GenBank/DDBJ whole genome shotgun (WGS) entry which is preliminary data.</text>
</comment>